<sequence length="115" mass="12733">MTVDNEIVVNDKKFWNKMRDYGKRAGRKTAYYSLLLFYTAKSPGVPKSTKLIIVGALSYLIFPIDLIPDFIPVIGLADDATVVAAAVFKVVSHIDDSIKNKASQKVTKLLGEDIK</sequence>
<evidence type="ECO:0000313" key="6">
    <source>
        <dbReference type="EMBL" id="MFD1927034.1"/>
    </source>
</evidence>
<evidence type="ECO:0000256" key="1">
    <source>
        <dbReference type="ARBA" id="ARBA00004127"/>
    </source>
</evidence>
<dbReference type="PIRSF" id="PIRSF031804">
    <property type="entry name" value="UCP031804"/>
    <property type="match status" value="1"/>
</dbReference>
<keyword evidence="2" id="KW-0812">Transmembrane</keyword>
<keyword evidence="4" id="KW-0472">Membrane</keyword>
<keyword evidence="7" id="KW-1185">Reference proteome</keyword>
<accession>A0ABW4SDL8</accession>
<dbReference type="InterPro" id="IPR016983">
    <property type="entry name" value="UCP031804"/>
</dbReference>
<evidence type="ECO:0000313" key="7">
    <source>
        <dbReference type="Proteomes" id="UP001597218"/>
    </source>
</evidence>
<evidence type="ECO:0000256" key="3">
    <source>
        <dbReference type="ARBA" id="ARBA00022989"/>
    </source>
</evidence>
<dbReference type="RefSeq" id="WP_381535693.1">
    <property type="nucleotide sequence ID" value="NZ_JBHUGI010000006.1"/>
</dbReference>
<protein>
    <submittedName>
        <fullName evidence="6">YkvA family protein</fullName>
    </submittedName>
</protein>
<feature type="domain" description="DUF1232" evidence="5">
    <location>
        <begin position="49"/>
        <end position="84"/>
    </location>
</feature>
<proteinExistence type="predicted"/>
<evidence type="ECO:0000256" key="2">
    <source>
        <dbReference type="ARBA" id="ARBA00022692"/>
    </source>
</evidence>
<name>A0ABW4SDL8_9BACL</name>
<dbReference type="Pfam" id="PF06803">
    <property type="entry name" value="DUF1232"/>
    <property type="match status" value="1"/>
</dbReference>
<keyword evidence="3" id="KW-1133">Transmembrane helix</keyword>
<gene>
    <name evidence="6" type="ORF">ACFSFY_03035</name>
</gene>
<dbReference type="Proteomes" id="UP001597218">
    <property type="component" value="Unassembled WGS sequence"/>
</dbReference>
<comment type="caution">
    <text evidence="6">The sequence shown here is derived from an EMBL/GenBank/DDBJ whole genome shotgun (WGS) entry which is preliminary data.</text>
</comment>
<dbReference type="InterPro" id="IPR010652">
    <property type="entry name" value="DUF1232"/>
</dbReference>
<reference evidence="7" key="1">
    <citation type="journal article" date="2019" name="Int. J. Syst. Evol. Microbiol.">
        <title>The Global Catalogue of Microorganisms (GCM) 10K type strain sequencing project: providing services to taxonomists for standard genome sequencing and annotation.</title>
        <authorList>
            <consortium name="The Broad Institute Genomics Platform"/>
            <consortium name="The Broad Institute Genome Sequencing Center for Infectious Disease"/>
            <person name="Wu L."/>
            <person name="Ma J."/>
        </authorList>
    </citation>
    <scope>NUCLEOTIDE SEQUENCE [LARGE SCALE GENOMIC DNA]</scope>
    <source>
        <strain evidence="7">CGMCC 4.7177</strain>
    </source>
</reference>
<dbReference type="EMBL" id="JBHUGI010000006">
    <property type="protein sequence ID" value="MFD1927034.1"/>
    <property type="molecule type" value="Genomic_DNA"/>
</dbReference>
<comment type="subcellular location">
    <subcellularLocation>
        <location evidence="1">Endomembrane system</location>
        <topology evidence="1">Multi-pass membrane protein</topology>
    </subcellularLocation>
</comment>
<organism evidence="6 7">
    <name type="scientific">Sporosarcina siberiensis</name>
    <dbReference type="NCBI Taxonomy" id="1365606"/>
    <lineage>
        <taxon>Bacteria</taxon>
        <taxon>Bacillati</taxon>
        <taxon>Bacillota</taxon>
        <taxon>Bacilli</taxon>
        <taxon>Bacillales</taxon>
        <taxon>Caryophanaceae</taxon>
        <taxon>Sporosarcina</taxon>
    </lineage>
</organism>
<evidence type="ECO:0000259" key="5">
    <source>
        <dbReference type="Pfam" id="PF06803"/>
    </source>
</evidence>
<evidence type="ECO:0000256" key="4">
    <source>
        <dbReference type="ARBA" id="ARBA00023136"/>
    </source>
</evidence>